<sequence length="103" mass="11719">ALGKLGAGKVGIIHHEFSVPCYLYIKIGDVSESECRARPNYVWTYNPINSPVYDIEEQFSSKWAFIKGKRKGRGLCNYASLTAMQKSKDRGRQRFLQTTEQEG</sequence>
<feature type="non-terminal residue" evidence="1">
    <location>
        <position position="103"/>
    </location>
</feature>
<evidence type="ECO:0000313" key="1">
    <source>
        <dbReference type="EMBL" id="OCA17171.1"/>
    </source>
</evidence>
<gene>
    <name evidence="1" type="ORF">XENTR_v900274231mg</name>
</gene>
<protein>
    <submittedName>
        <fullName evidence="1">Uncharacterized protein</fullName>
    </submittedName>
</protein>
<name>A0A1B8Y2P0_XENTR</name>
<reference evidence="1" key="2">
    <citation type="journal article" date="2010" name="Science">
        <title>The genome of the Western clawed frog Xenopus tropicalis.</title>
        <authorList>
            <person name="Hellsten U."/>
            <person name="Harland R.M."/>
            <person name="Gilchrist M.J."/>
            <person name="Hendrix D."/>
            <person name="Jurka J."/>
            <person name="Kapitonov V."/>
            <person name="Ovcharenko I."/>
            <person name="Putnam N.H."/>
            <person name="Shu S."/>
            <person name="Taher L."/>
            <person name="Blitz I.L."/>
            <person name="Blumberg B."/>
            <person name="Dichmann D.S."/>
            <person name="Dubchak I."/>
            <person name="Amaya E."/>
            <person name="Detter J.C."/>
            <person name="Fletcher R."/>
            <person name="Gerhard D.S."/>
            <person name="Goodstein D."/>
            <person name="Graves T."/>
            <person name="Grigoriev I.V."/>
            <person name="Grimwood J."/>
            <person name="Kawashima T."/>
            <person name="Lindquist E."/>
            <person name="Lucas S.M."/>
            <person name="Mead P.E."/>
            <person name="Mitros T."/>
            <person name="Ogino H."/>
            <person name="Ohta Y."/>
            <person name="Poliakov A.V."/>
            <person name="Pollet N."/>
            <person name="Robert J."/>
            <person name="Salamov A."/>
            <person name="Sater A.K."/>
            <person name="Schmutz J."/>
            <person name="Terry A."/>
            <person name="Vize P.D."/>
            <person name="Warren W.C."/>
            <person name="Wells D."/>
            <person name="Wills A."/>
            <person name="Wilson R.K."/>
            <person name="Zimmerman L.B."/>
            <person name="Zorn A.M."/>
            <person name="Grainger R."/>
            <person name="Grammer T."/>
            <person name="Khokha M.K."/>
            <person name="Richardson P.M."/>
            <person name="Rokhsar D.S."/>
        </authorList>
    </citation>
    <scope>NUCLEOTIDE SEQUENCE [LARGE SCALE GENOMIC DNA]</scope>
    <source>
        <strain evidence="1">Nigerian</strain>
    </source>
</reference>
<dbReference type="EMBL" id="KV460521">
    <property type="protein sequence ID" value="OCA17171.1"/>
    <property type="molecule type" value="Genomic_DNA"/>
</dbReference>
<accession>A0A1B8Y2P0</accession>
<dbReference type="AlphaFoldDB" id="A0A1B8Y2P0"/>
<reference evidence="1" key="1">
    <citation type="submission" date="2009-11" db="EMBL/GenBank/DDBJ databases">
        <authorList>
            <consortium name="US DOE Joint Genome Institute (JGI-PGF)"/>
            <person name="Ottilar R."/>
            <person name="Schmutz J."/>
            <person name="Salamov A."/>
            <person name="Cheng J.F."/>
            <person name="Lucas S."/>
            <person name="Pitluck S."/>
            <person name="Gundlach H."/>
            <person name="Guo Y."/>
            <person name="Haberer G."/>
            <person name="Nasrallah J."/>
            <person name="Mayer K.F.X."/>
            <person name="van de Peer Y."/>
            <person name="Weigel D."/>
            <person name="Grigoriev I.V."/>
        </authorList>
    </citation>
    <scope>NUCLEOTIDE SEQUENCE</scope>
    <source>
        <strain evidence="1">Nigerian</strain>
    </source>
</reference>
<proteinExistence type="predicted"/>
<organism evidence="1">
    <name type="scientific">Xenopus tropicalis</name>
    <name type="common">Western clawed frog</name>
    <name type="synonym">Silurana tropicalis</name>
    <dbReference type="NCBI Taxonomy" id="8364"/>
    <lineage>
        <taxon>Eukaryota</taxon>
        <taxon>Metazoa</taxon>
        <taxon>Chordata</taxon>
        <taxon>Craniata</taxon>
        <taxon>Vertebrata</taxon>
        <taxon>Euteleostomi</taxon>
        <taxon>Amphibia</taxon>
        <taxon>Batrachia</taxon>
        <taxon>Anura</taxon>
        <taxon>Pipoidea</taxon>
        <taxon>Pipidae</taxon>
        <taxon>Xenopodinae</taxon>
        <taxon>Xenopus</taxon>
        <taxon>Silurana</taxon>
    </lineage>
</organism>
<feature type="non-terminal residue" evidence="1">
    <location>
        <position position="1"/>
    </location>
</feature>
<reference evidence="1" key="3">
    <citation type="submission" date="2016-05" db="EMBL/GenBank/DDBJ databases">
        <title>WGS assembly of Xenopus tropicalis.</title>
        <authorList>
            <person name="Sessions A."/>
            <person name="Jenkins J."/>
            <person name="Mitros T."/>
            <person name="Lyons J.T."/>
            <person name="Dichmann D.S."/>
            <person name="Robert J."/>
            <person name="Harland R.M."/>
            <person name="Rokhsar D.S."/>
        </authorList>
    </citation>
    <scope>NUCLEOTIDE SEQUENCE</scope>
    <source>
        <strain evidence="1">Nigerian</strain>
    </source>
</reference>